<proteinExistence type="predicted"/>
<name>A0A318H8D4_9MYCO</name>
<dbReference type="Proteomes" id="UP000247781">
    <property type="component" value="Unassembled WGS sequence"/>
</dbReference>
<reference evidence="3" key="1">
    <citation type="submission" date="2018-05" db="EMBL/GenBank/DDBJ databases">
        <authorList>
            <person name="Deangelis K."/>
            <person name="Huntemann M."/>
            <person name="Clum A."/>
            <person name="Pillay M."/>
            <person name="Palaniappan K."/>
            <person name="Varghese N."/>
            <person name="Mikhailova N."/>
            <person name="Stamatis D."/>
            <person name="Reddy T."/>
            <person name="Daum C."/>
            <person name="Shapiro N."/>
            <person name="Ivanova N."/>
            <person name="Kyrpides N."/>
            <person name="Woyke T."/>
        </authorList>
    </citation>
    <scope>NUCLEOTIDE SEQUENCE [LARGE SCALE GENOMIC DNA]</scope>
    <source>
        <strain evidence="3">GAS496</strain>
    </source>
</reference>
<keyword evidence="3" id="KW-1185">Reference proteome</keyword>
<protein>
    <recommendedName>
        <fullName evidence="4">Lipoprotein LpqN</fullName>
    </recommendedName>
</protein>
<comment type="caution">
    <text evidence="2">The sequence shown here is derived from an EMBL/GenBank/DDBJ whole genome shotgun (WGS) entry which is preliminary data.</text>
</comment>
<feature type="region of interest" description="Disordered" evidence="1">
    <location>
        <begin position="23"/>
        <end position="50"/>
    </location>
</feature>
<dbReference type="AlphaFoldDB" id="A0A318H8D4"/>
<accession>A0A318H8D4</accession>
<gene>
    <name evidence="2" type="ORF">C8E89_12844</name>
</gene>
<organism evidence="2 3">
    <name type="scientific">Mycolicibacterium moriokaense</name>
    <dbReference type="NCBI Taxonomy" id="39691"/>
    <lineage>
        <taxon>Bacteria</taxon>
        <taxon>Bacillati</taxon>
        <taxon>Actinomycetota</taxon>
        <taxon>Actinomycetes</taxon>
        <taxon>Mycobacteriales</taxon>
        <taxon>Mycobacteriaceae</taxon>
        <taxon>Mycolicibacterium</taxon>
    </lineage>
</organism>
<evidence type="ECO:0000313" key="2">
    <source>
        <dbReference type="EMBL" id="PXX01558.1"/>
    </source>
</evidence>
<evidence type="ECO:0000256" key="1">
    <source>
        <dbReference type="SAM" id="MobiDB-lite"/>
    </source>
</evidence>
<evidence type="ECO:0000313" key="3">
    <source>
        <dbReference type="Proteomes" id="UP000247781"/>
    </source>
</evidence>
<dbReference type="EMBL" id="QJJU01000028">
    <property type="protein sequence ID" value="PXX01558.1"/>
    <property type="molecule type" value="Genomic_DNA"/>
</dbReference>
<evidence type="ECO:0008006" key="4">
    <source>
        <dbReference type="Google" id="ProtNLM"/>
    </source>
</evidence>
<feature type="region of interest" description="Disordered" evidence="1">
    <location>
        <begin position="125"/>
        <end position="150"/>
    </location>
</feature>
<reference evidence="2 3" key="2">
    <citation type="submission" date="2018-06" db="EMBL/GenBank/DDBJ databases">
        <title>Sequencing of bacterial isolates from soil warming experiment in Harvard Forest, Massachusetts, USA.</title>
        <authorList>
            <person name="Deangelis K.PhD."/>
        </authorList>
    </citation>
    <scope>NUCLEOTIDE SEQUENCE [LARGE SCALE GENOMIC DNA]</scope>
    <source>
        <strain evidence="2 3">GAS496</strain>
    </source>
</reference>
<sequence>MTVAGVVGASALVVVTVAGCNSGSKSSTASSGSAASTATSSSPASSAGQAPPADYTALLIKATDLNAPEAFTASPPMQNPNGKAGVATSFSNADGSHVIGDTILILPDRSAAASALDAAKAALGSAVSGTPGPSDIGTGGTTVSGNSPDGSKSVTVVLFTQGRAFTTVEFDGPPDAAVPQDFVTDVGQKQVAAIKNGLPG</sequence>